<comment type="caution">
    <text evidence="2">The sequence shown here is derived from an EMBL/GenBank/DDBJ whole genome shotgun (WGS) entry which is preliminary data.</text>
</comment>
<keyword evidence="3" id="KW-1185">Reference proteome</keyword>
<evidence type="ECO:0000313" key="3">
    <source>
        <dbReference type="Proteomes" id="UP000553776"/>
    </source>
</evidence>
<proteinExistence type="predicted"/>
<dbReference type="Proteomes" id="UP000553776">
    <property type="component" value="Unassembled WGS sequence"/>
</dbReference>
<evidence type="ECO:0000259" key="1">
    <source>
        <dbReference type="Pfam" id="PF13701"/>
    </source>
</evidence>
<evidence type="ECO:0000313" key="2">
    <source>
        <dbReference type="EMBL" id="MBB6694699.1"/>
    </source>
</evidence>
<dbReference type="SUPFAM" id="SSF53098">
    <property type="entry name" value="Ribonuclease H-like"/>
    <property type="match status" value="1"/>
</dbReference>
<dbReference type="EMBL" id="JACJVR010000100">
    <property type="protein sequence ID" value="MBB6694699.1"/>
    <property type="molecule type" value="Genomic_DNA"/>
</dbReference>
<dbReference type="InterPro" id="IPR047960">
    <property type="entry name" value="Transpos_IS1380"/>
</dbReference>
<dbReference type="Pfam" id="PF13701">
    <property type="entry name" value="DDE_Tnp_1_4"/>
    <property type="match status" value="1"/>
</dbReference>
<dbReference type="InterPro" id="IPR012337">
    <property type="entry name" value="RNaseH-like_sf"/>
</dbReference>
<dbReference type="InterPro" id="IPR025668">
    <property type="entry name" value="Tnp_DDE_dom"/>
</dbReference>
<dbReference type="NCBIfam" id="NF033539">
    <property type="entry name" value="transpos_IS1380"/>
    <property type="match status" value="1"/>
</dbReference>
<sequence length="433" mass="49802">MKSTTKIASLKTEFSMRNATNFAGSKVILGFLENIGLNQALQSLGLAKAANAIFPTHRILQMLIIGWILGCERLFHFKSLQGDALIAQAVGGRVPHHTLLGKDLLRLGKAHDHVAPALRKLNVEIIAPQLPDALILDLDSTVETVYGNQQGAEVGYNSHKRGRKSLHPLLVYEGQSRMLVNAALRPGNTSSSTDVLAFARQTLALLHSHNVRYARFDKGFGGEDFYAFWESRQIGYVGKLKWTSRLQEHVKACEHWQRFVDEDWIIEGIVLAYQAIGWKKMRRVAVIRKMPRWDGDQSQLELDLLWQYEAMVTTEAWEAIDVWRFYNQRCCMENYIKEGKNGFAIHRIPTQSFAANEIDLLLKLLAYNLFERFKHHCCEPIHRSYTIQQFRRTFFVCAGVFVQHARQMTLKLSTSFQNQWAWRRMERKSILLE</sequence>
<gene>
    <name evidence="2" type="ORF">H7B90_25205</name>
</gene>
<name>A0A841U4J2_9BACL</name>
<reference evidence="2 3" key="1">
    <citation type="submission" date="2020-08" db="EMBL/GenBank/DDBJ databases">
        <title>Cohnella phylogeny.</title>
        <authorList>
            <person name="Dunlap C."/>
        </authorList>
    </citation>
    <scope>NUCLEOTIDE SEQUENCE [LARGE SCALE GENOMIC DNA]</scope>
    <source>
        <strain evidence="2 3">DSM 25239</strain>
    </source>
</reference>
<accession>A0A841U4J2</accession>
<organism evidence="2 3">
    <name type="scientific">Cohnella xylanilytica</name>
    <dbReference type="NCBI Taxonomy" id="557555"/>
    <lineage>
        <taxon>Bacteria</taxon>
        <taxon>Bacillati</taxon>
        <taxon>Bacillota</taxon>
        <taxon>Bacilli</taxon>
        <taxon>Bacillales</taxon>
        <taxon>Paenibacillaceae</taxon>
        <taxon>Cohnella</taxon>
    </lineage>
</organism>
<feature type="domain" description="Transposase DDE" evidence="1">
    <location>
        <begin position="9"/>
        <end position="419"/>
    </location>
</feature>
<protein>
    <submittedName>
        <fullName evidence="2">IS1380 family transposase</fullName>
    </submittedName>
</protein>
<dbReference type="RefSeq" id="WP_185138666.1">
    <property type="nucleotide sequence ID" value="NZ_BORM01000104.1"/>
</dbReference>
<dbReference type="AlphaFoldDB" id="A0A841U4J2"/>